<accession>A0A2D4LR42</accession>
<dbReference type="EMBL" id="IACM01037830">
    <property type="protein sequence ID" value="LAB23521.1"/>
    <property type="molecule type" value="Transcribed_RNA"/>
</dbReference>
<keyword evidence="1" id="KW-0812">Transmembrane</keyword>
<dbReference type="AlphaFoldDB" id="A0A2D4LR42"/>
<keyword evidence="1" id="KW-1133">Transmembrane helix</keyword>
<reference evidence="2" key="1">
    <citation type="submission" date="2017-07" db="EMBL/GenBank/DDBJ databases">
        <authorList>
            <person name="Mikheyev A."/>
            <person name="Grau M."/>
        </authorList>
    </citation>
    <scope>NUCLEOTIDE SEQUENCE</scope>
    <source>
        <tissue evidence="2">Venom_gland</tissue>
    </source>
</reference>
<name>A0A2D4LR42_9SAUR</name>
<protein>
    <submittedName>
        <fullName evidence="2">Uncharacterized protein</fullName>
    </submittedName>
</protein>
<reference evidence="2" key="2">
    <citation type="submission" date="2017-11" db="EMBL/GenBank/DDBJ databases">
        <title>Coralsnake Venomics: Analyses of Venom Gland Transcriptomes and Proteomes of Six Brazilian Taxa.</title>
        <authorList>
            <person name="Aird S.D."/>
            <person name="Jorge da Silva N."/>
            <person name="Qiu L."/>
            <person name="Villar-Briones A."/>
            <person name="Aparecida-Saddi V."/>
            <person name="Campos-Telles M.P."/>
            <person name="Grau M."/>
            <person name="Mikheyev A.S."/>
        </authorList>
    </citation>
    <scope>NUCLEOTIDE SEQUENCE</scope>
    <source>
        <tissue evidence="2">Venom_gland</tissue>
    </source>
</reference>
<feature type="transmembrane region" description="Helical" evidence="1">
    <location>
        <begin position="17"/>
        <end position="37"/>
    </location>
</feature>
<evidence type="ECO:0000256" key="1">
    <source>
        <dbReference type="SAM" id="Phobius"/>
    </source>
</evidence>
<sequence>MDGAYRRGDGVMDYNDVVLPCVCLYVFVYVCTSAFLCEETREHKRQRTQETEKESWDNQTLESPRIYPLGGRKEGFSVLCVSKYKTELWLNCSCSSLVLA</sequence>
<keyword evidence="1" id="KW-0472">Membrane</keyword>
<evidence type="ECO:0000313" key="2">
    <source>
        <dbReference type="EMBL" id="LAB23521.1"/>
    </source>
</evidence>
<proteinExistence type="predicted"/>
<organism evidence="2">
    <name type="scientific">Micrurus spixii</name>
    <name type="common">Amazon coral snake</name>
    <dbReference type="NCBI Taxonomy" id="129469"/>
    <lineage>
        <taxon>Eukaryota</taxon>
        <taxon>Metazoa</taxon>
        <taxon>Chordata</taxon>
        <taxon>Craniata</taxon>
        <taxon>Vertebrata</taxon>
        <taxon>Euteleostomi</taxon>
        <taxon>Lepidosauria</taxon>
        <taxon>Squamata</taxon>
        <taxon>Bifurcata</taxon>
        <taxon>Unidentata</taxon>
        <taxon>Episquamata</taxon>
        <taxon>Toxicofera</taxon>
        <taxon>Serpentes</taxon>
        <taxon>Colubroidea</taxon>
        <taxon>Elapidae</taxon>
        <taxon>Elapinae</taxon>
        <taxon>Micrurus</taxon>
    </lineage>
</organism>